<gene>
    <name evidence="1" type="ORF">CQ12_21125</name>
</gene>
<keyword evidence="2" id="KW-1185">Reference proteome</keyword>
<name>A0A0R3LFU9_9BRAD</name>
<dbReference type="EMBL" id="LLXZ01000127">
    <property type="protein sequence ID" value="KRR04767.1"/>
    <property type="molecule type" value="Genomic_DNA"/>
</dbReference>
<proteinExistence type="predicted"/>
<sequence length="67" mass="7433">MRLIVPRQARAPCQTSVMPRFGVRFAISVVRSPPAADGAIIRAALYNEQADRRSRASMKSLFDDVLT</sequence>
<evidence type="ECO:0000313" key="1">
    <source>
        <dbReference type="EMBL" id="KRR04767.1"/>
    </source>
</evidence>
<dbReference type="Proteomes" id="UP000050863">
    <property type="component" value="Unassembled WGS sequence"/>
</dbReference>
<dbReference type="AlphaFoldDB" id="A0A0R3LFU9"/>
<accession>A0A0R3LFU9</accession>
<reference evidence="1 2" key="1">
    <citation type="submission" date="2014-03" db="EMBL/GenBank/DDBJ databases">
        <title>Bradyrhizobium valentinum sp. nov., isolated from effective nodules of Lupinus mariae-josephae, a lupine endemic of basic-lime soils in Eastern Spain.</title>
        <authorList>
            <person name="Duran D."/>
            <person name="Rey L."/>
            <person name="Navarro A."/>
            <person name="Busquets A."/>
            <person name="Imperial J."/>
            <person name="Ruiz-Argueso T."/>
        </authorList>
    </citation>
    <scope>NUCLEOTIDE SEQUENCE [LARGE SCALE GENOMIC DNA]</scope>
    <source>
        <strain evidence="1 2">PAC68</strain>
    </source>
</reference>
<protein>
    <submittedName>
        <fullName evidence="1">Uncharacterized protein</fullName>
    </submittedName>
</protein>
<dbReference type="STRING" id="280332.CQ12_21125"/>
<comment type="caution">
    <text evidence="1">The sequence shown here is derived from an EMBL/GenBank/DDBJ whole genome shotgun (WGS) entry which is preliminary data.</text>
</comment>
<organism evidence="1 2">
    <name type="scientific">Bradyrhizobium jicamae</name>
    <dbReference type="NCBI Taxonomy" id="280332"/>
    <lineage>
        <taxon>Bacteria</taxon>
        <taxon>Pseudomonadati</taxon>
        <taxon>Pseudomonadota</taxon>
        <taxon>Alphaproteobacteria</taxon>
        <taxon>Hyphomicrobiales</taxon>
        <taxon>Nitrobacteraceae</taxon>
        <taxon>Bradyrhizobium</taxon>
    </lineage>
</organism>
<evidence type="ECO:0000313" key="2">
    <source>
        <dbReference type="Proteomes" id="UP000050863"/>
    </source>
</evidence>